<dbReference type="PANTHER" id="PTHR38589">
    <property type="entry name" value="BLR0621 PROTEIN"/>
    <property type="match status" value="1"/>
</dbReference>
<dbReference type="CDD" id="cd16913">
    <property type="entry name" value="YkuD_like"/>
    <property type="match status" value="1"/>
</dbReference>
<dbReference type="Proteomes" id="UP000247922">
    <property type="component" value="Unassembled WGS sequence"/>
</dbReference>
<organism evidence="4 5">
    <name type="scientific">Streptohalobacillus salinus</name>
    <dbReference type="NCBI Taxonomy" id="621096"/>
    <lineage>
        <taxon>Bacteria</taxon>
        <taxon>Bacillati</taxon>
        <taxon>Bacillota</taxon>
        <taxon>Bacilli</taxon>
        <taxon>Bacillales</taxon>
        <taxon>Bacillaceae</taxon>
        <taxon>Streptohalobacillus</taxon>
    </lineage>
</organism>
<dbReference type="Pfam" id="PF08239">
    <property type="entry name" value="SH3_3"/>
    <property type="match status" value="1"/>
</dbReference>
<comment type="caution">
    <text evidence="4">The sequence shown here is derived from an EMBL/GenBank/DDBJ whole genome shotgun (WGS) entry which is preliminary data.</text>
</comment>
<proteinExistence type="predicted"/>
<evidence type="ECO:0000259" key="3">
    <source>
        <dbReference type="PROSITE" id="PS51781"/>
    </source>
</evidence>
<dbReference type="EMBL" id="QJJR01000001">
    <property type="protein sequence ID" value="PXW92936.1"/>
    <property type="molecule type" value="Genomic_DNA"/>
</dbReference>
<feature type="region of interest" description="Disordered" evidence="1">
    <location>
        <begin position="60"/>
        <end position="83"/>
    </location>
</feature>
<dbReference type="AlphaFoldDB" id="A0A2V3WDF3"/>
<feature type="compositionally biased region" description="Basic and acidic residues" evidence="1">
    <location>
        <begin position="171"/>
        <end position="190"/>
    </location>
</feature>
<dbReference type="Pfam" id="PF03734">
    <property type="entry name" value="YkuD"/>
    <property type="match status" value="1"/>
</dbReference>
<sequence>MNKNTLLHMLLSVIVFAVIFMLVLPGFQSEEPIIATDLETHGYASVSRELQVLNENFFGSETPTEATTDQEAESDSLDGGSTDSMTELFATTATRYVNIDGLNMREGPGTHHAVLDVLALNQPVEVSTTATNGAWVAIKFGDKLGYVNDAYLNKQAVVKQAEPSATAKSETTTEKKSSTPDPNVEKKATEQPDPPAVKNKAQALTTVANNQQLILVTNKQASQVNVTVETFERDANGDWQPVFSTNGYIGKSGFSFNKKEGDGASPAGKFSIGTAFGSKGNPGTALPFRGITDDDVWVDDPESSLYNSWQSKKKSSDQYTSAENMNIPLYRYGFVINYNTNRTPYRGSAIFFHIGNSYTLGCTAVSEANVIRLIKWLNPNKNPTIIQTPESGLRNF</sequence>
<gene>
    <name evidence="4" type="ORF">DES38_10114</name>
</gene>
<dbReference type="PANTHER" id="PTHR38589:SF1">
    <property type="entry name" value="BLR0621 PROTEIN"/>
    <property type="match status" value="1"/>
</dbReference>
<feature type="compositionally biased region" description="Low complexity" evidence="1">
    <location>
        <begin position="161"/>
        <end position="170"/>
    </location>
</feature>
<reference evidence="4 5" key="1">
    <citation type="submission" date="2018-05" db="EMBL/GenBank/DDBJ databases">
        <title>Genomic Encyclopedia of Type Strains, Phase IV (KMG-IV): sequencing the most valuable type-strain genomes for metagenomic binning, comparative biology and taxonomic classification.</title>
        <authorList>
            <person name="Goeker M."/>
        </authorList>
    </citation>
    <scope>NUCLEOTIDE SEQUENCE [LARGE SCALE GENOMIC DNA]</scope>
    <source>
        <strain evidence="4 5">DSM 22440</strain>
    </source>
</reference>
<accession>A0A2V3WDF3</accession>
<dbReference type="PROSITE" id="PS51781">
    <property type="entry name" value="SH3B"/>
    <property type="match status" value="1"/>
</dbReference>
<keyword evidence="2" id="KW-1133">Transmembrane helix</keyword>
<evidence type="ECO:0000313" key="4">
    <source>
        <dbReference type="EMBL" id="PXW92936.1"/>
    </source>
</evidence>
<protein>
    <submittedName>
        <fullName evidence="4">L,D-peptidoglycan transpeptidase YkuD (ErfK/YbiS/YcfS/YnhG family)</fullName>
    </submittedName>
</protein>
<dbReference type="SMART" id="SM00287">
    <property type="entry name" value="SH3b"/>
    <property type="match status" value="1"/>
</dbReference>
<evidence type="ECO:0000256" key="1">
    <source>
        <dbReference type="SAM" id="MobiDB-lite"/>
    </source>
</evidence>
<dbReference type="GO" id="GO:0016740">
    <property type="term" value="F:transferase activity"/>
    <property type="evidence" value="ECO:0007669"/>
    <property type="project" value="InterPro"/>
</dbReference>
<feature type="region of interest" description="Disordered" evidence="1">
    <location>
        <begin position="158"/>
        <end position="197"/>
    </location>
</feature>
<evidence type="ECO:0000256" key="2">
    <source>
        <dbReference type="SAM" id="Phobius"/>
    </source>
</evidence>
<keyword evidence="2" id="KW-0812">Transmembrane</keyword>
<keyword evidence="2" id="KW-0472">Membrane</keyword>
<dbReference type="RefSeq" id="WP_110250038.1">
    <property type="nucleotide sequence ID" value="NZ_QJJR01000001.1"/>
</dbReference>
<feature type="transmembrane region" description="Helical" evidence="2">
    <location>
        <begin position="7"/>
        <end position="27"/>
    </location>
</feature>
<dbReference type="InterPro" id="IPR003646">
    <property type="entry name" value="SH3-like_bac-type"/>
</dbReference>
<feature type="domain" description="SH3b" evidence="3">
    <location>
        <begin position="92"/>
        <end position="156"/>
    </location>
</feature>
<dbReference type="Gene3D" id="2.30.30.40">
    <property type="entry name" value="SH3 Domains"/>
    <property type="match status" value="1"/>
</dbReference>
<evidence type="ECO:0000313" key="5">
    <source>
        <dbReference type="Proteomes" id="UP000247922"/>
    </source>
</evidence>
<dbReference type="OrthoDB" id="186490at2"/>
<dbReference type="InterPro" id="IPR005490">
    <property type="entry name" value="LD_TPept_cat_dom"/>
</dbReference>
<name>A0A2V3WDF3_9BACI</name>
<keyword evidence="5" id="KW-1185">Reference proteome</keyword>